<name>A0A5M6CIZ4_9BACT</name>
<proteinExistence type="predicted"/>
<dbReference type="InterPro" id="IPR025665">
    <property type="entry name" value="Beta-barrel_OMP_2"/>
</dbReference>
<evidence type="ECO:0000256" key="1">
    <source>
        <dbReference type="SAM" id="SignalP"/>
    </source>
</evidence>
<reference evidence="3 4" key="1">
    <citation type="submission" date="2019-09" db="EMBL/GenBank/DDBJ databases">
        <title>Genome sequence and assembly of Taibaiella sp.</title>
        <authorList>
            <person name="Chhetri G."/>
        </authorList>
    </citation>
    <scope>NUCLEOTIDE SEQUENCE [LARGE SCALE GENOMIC DNA]</scope>
    <source>
        <strain evidence="3 4">KVB11</strain>
    </source>
</reference>
<dbReference type="Pfam" id="PF13568">
    <property type="entry name" value="OMP_b-brl_2"/>
    <property type="match status" value="1"/>
</dbReference>
<feature type="chain" id="PRO_5024356278" evidence="1">
    <location>
        <begin position="20"/>
        <end position="239"/>
    </location>
</feature>
<feature type="domain" description="Outer membrane protein beta-barrel" evidence="2">
    <location>
        <begin position="19"/>
        <end position="204"/>
    </location>
</feature>
<evidence type="ECO:0000259" key="2">
    <source>
        <dbReference type="Pfam" id="PF13568"/>
    </source>
</evidence>
<dbReference type="RefSeq" id="WP_150033112.1">
    <property type="nucleotide sequence ID" value="NZ_VWSH01000003.1"/>
</dbReference>
<keyword evidence="1" id="KW-0732">Signal</keyword>
<dbReference type="Proteomes" id="UP000323632">
    <property type="component" value="Unassembled WGS sequence"/>
</dbReference>
<dbReference type="EMBL" id="VWSH01000003">
    <property type="protein sequence ID" value="KAA5533365.1"/>
    <property type="molecule type" value="Genomic_DNA"/>
</dbReference>
<sequence length="239" mass="26100">MKKILSIIGLLGLGSVATAQDIKVGPEVGATLTTMSQNINGTDYSTNYQLGFKAGATADFQFSQSFSLQTGLYISTNNGTESNYTRYYKTGSGIPSSETDHRKYGITYLQLPVYALFKTGPEFDDPHFFFGVGPSFNVGVGGGFKREYTYTTNGIDRPTIYDNSVSYGNDRVNNDLRRFDMSANVTLGYELPVGVFFRAYYGIGLLNIAPGGSADNAFRNSGGGITIGYFFNVTNRPRY</sequence>
<accession>A0A5M6CIZ4</accession>
<organism evidence="3 4">
    <name type="scientific">Taibaiella lutea</name>
    <dbReference type="NCBI Taxonomy" id="2608001"/>
    <lineage>
        <taxon>Bacteria</taxon>
        <taxon>Pseudomonadati</taxon>
        <taxon>Bacteroidota</taxon>
        <taxon>Chitinophagia</taxon>
        <taxon>Chitinophagales</taxon>
        <taxon>Chitinophagaceae</taxon>
        <taxon>Taibaiella</taxon>
    </lineage>
</organism>
<keyword evidence="4" id="KW-1185">Reference proteome</keyword>
<feature type="signal peptide" evidence="1">
    <location>
        <begin position="1"/>
        <end position="19"/>
    </location>
</feature>
<gene>
    <name evidence="3" type="ORF">F0919_12540</name>
</gene>
<protein>
    <submittedName>
        <fullName evidence="3">PorT family protein</fullName>
    </submittedName>
</protein>
<dbReference type="AlphaFoldDB" id="A0A5M6CIZ4"/>
<evidence type="ECO:0000313" key="4">
    <source>
        <dbReference type="Proteomes" id="UP000323632"/>
    </source>
</evidence>
<evidence type="ECO:0000313" key="3">
    <source>
        <dbReference type="EMBL" id="KAA5533365.1"/>
    </source>
</evidence>
<comment type="caution">
    <text evidence="3">The sequence shown here is derived from an EMBL/GenBank/DDBJ whole genome shotgun (WGS) entry which is preliminary data.</text>
</comment>